<evidence type="ECO:0000313" key="1">
    <source>
        <dbReference type="EMBL" id="KAH3881688.1"/>
    </source>
</evidence>
<keyword evidence="2" id="KW-1185">Reference proteome</keyword>
<comment type="caution">
    <text evidence="1">The sequence shown here is derived from an EMBL/GenBank/DDBJ whole genome shotgun (WGS) entry which is preliminary data.</text>
</comment>
<reference evidence="1" key="1">
    <citation type="journal article" date="2019" name="bioRxiv">
        <title>The Genome of the Zebra Mussel, Dreissena polymorpha: A Resource for Invasive Species Research.</title>
        <authorList>
            <person name="McCartney M.A."/>
            <person name="Auch B."/>
            <person name="Kono T."/>
            <person name="Mallez S."/>
            <person name="Zhang Y."/>
            <person name="Obille A."/>
            <person name="Becker A."/>
            <person name="Abrahante J.E."/>
            <person name="Garbe J."/>
            <person name="Badalamenti J.P."/>
            <person name="Herman A."/>
            <person name="Mangelson H."/>
            <person name="Liachko I."/>
            <person name="Sullivan S."/>
            <person name="Sone E.D."/>
            <person name="Koren S."/>
            <person name="Silverstein K.A.T."/>
            <person name="Beckman K.B."/>
            <person name="Gohl D.M."/>
        </authorList>
    </citation>
    <scope>NUCLEOTIDE SEQUENCE</scope>
    <source>
        <strain evidence="1">Duluth1</strain>
        <tissue evidence="1">Whole animal</tissue>
    </source>
</reference>
<accession>A0A9D4MQL0</accession>
<dbReference type="AlphaFoldDB" id="A0A9D4MQL0"/>
<evidence type="ECO:0000313" key="2">
    <source>
        <dbReference type="Proteomes" id="UP000828390"/>
    </source>
</evidence>
<reference evidence="1" key="2">
    <citation type="submission" date="2020-11" db="EMBL/GenBank/DDBJ databases">
        <authorList>
            <person name="McCartney M.A."/>
            <person name="Auch B."/>
            <person name="Kono T."/>
            <person name="Mallez S."/>
            <person name="Becker A."/>
            <person name="Gohl D.M."/>
            <person name="Silverstein K.A.T."/>
            <person name="Koren S."/>
            <person name="Bechman K.B."/>
            <person name="Herman A."/>
            <person name="Abrahante J.E."/>
            <person name="Garbe J."/>
        </authorList>
    </citation>
    <scope>NUCLEOTIDE SEQUENCE</scope>
    <source>
        <strain evidence="1">Duluth1</strain>
        <tissue evidence="1">Whole animal</tissue>
    </source>
</reference>
<organism evidence="1 2">
    <name type="scientific">Dreissena polymorpha</name>
    <name type="common">Zebra mussel</name>
    <name type="synonym">Mytilus polymorpha</name>
    <dbReference type="NCBI Taxonomy" id="45954"/>
    <lineage>
        <taxon>Eukaryota</taxon>
        <taxon>Metazoa</taxon>
        <taxon>Spiralia</taxon>
        <taxon>Lophotrochozoa</taxon>
        <taxon>Mollusca</taxon>
        <taxon>Bivalvia</taxon>
        <taxon>Autobranchia</taxon>
        <taxon>Heteroconchia</taxon>
        <taxon>Euheterodonta</taxon>
        <taxon>Imparidentia</taxon>
        <taxon>Neoheterodontei</taxon>
        <taxon>Myida</taxon>
        <taxon>Dreissenoidea</taxon>
        <taxon>Dreissenidae</taxon>
        <taxon>Dreissena</taxon>
    </lineage>
</organism>
<dbReference type="EMBL" id="JAIWYP010000001">
    <property type="protein sequence ID" value="KAH3881688.1"/>
    <property type="molecule type" value="Genomic_DNA"/>
</dbReference>
<protein>
    <submittedName>
        <fullName evidence="1">Uncharacterized protein</fullName>
    </submittedName>
</protein>
<proteinExistence type="predicted"/>
<gene>
    <name evidence="1" type="ORF">DPMN_005615</name>
</gene>
<dbReference type="Proteomes" id="UP000828390">
    <property type="component" value="Unassembled WGS sequence"/>
</dbReference>
<name>A0A9D4MQL0_DREPO</name>
<sequence length="69" mass="8151">MFRWVIKLNVKRSYKSVSNRARNYNGQREKHEDQFTSPPLSLEIETSFKYLVTSRTLVSFLDGLVPCLR</sequence>